<keyword evidence="1" id="KW-0472">Membrane</keyword>
<organism evidence="3 4">
    <name type="scientific">Roseibium aestuarii</name>
    <dbReference type="NCBI Taxonomy" id="2600299"/>
    <lineage>
        <taxon>Bacteria</taxon>
        <taxon>Pseudomonadati</taxon>
        <taxon>Pseudomonadota</taxon>
        <taxon>Alphaproteobacteria</taxon>
        <taxon>Hyphomicrobiales</taxon>
        <taxon>Stappiaceae</taxon>
        <taxon>Roseibium</taxon>
    </lineage>
</organism>
<proteinExistence type="predicted"/>
<dbReference type="Proteomes" id="UP001597327">
    <property type="component" value="Unassembled WGS sequence"/>
</dbReference>
<feature type="transmembrane region" description="Helical" evidence="1">
    <location>
        <begin position="52"/>
        <end position="79"/>
    </location>
</feature>
<protein>
    <submittedName>
        <fullName evidence="3">DUF6868 family protein</fullName>
    </submittedName>
</protein>
<dbReference type="InterPro" id="IPR049220">
    <property type="entry name" value="DUF6868"/>
</dbReference>
<name>A0ABW4JZL9_9HYPH</name>
<gene>
    <name evidence="3" type="ORF">ACFSC7_13760</name>
</gene>
<keyword evidence="4" id="KW-1185">Reference proteome</keyword>
<feature type="transmembrane region" description="Helical" evidence="1">
    <location>
        <begin position="6"/>
        <end position="31"/>
    </location>
</feature>
<keyword evidence="1" id="KW-1133">Transmembrane helix</keyword>
<sequence length="80" mass="9048">MTVSDLTAFLGWCSLVNYGLLLVSTVILVAFGGPVRRLHRLFFDLGDRDLTVIYVQSLAFFKVLVIVFNVVPFLVLYFAF</sequence>
<evidence type="ECO:0000313" key="4">
    <source>
        <dbReference type="Proteomes" id="UP001597327"/>
    </source>
</evidence>
<accession>A0ABW4JZL9</accession>
<keyword evidence="1" id="KW-0812">Transmembrane</keyword>
<evidence type="ECO:0000313" key="3">
    <source>
        <dbReference type="EMBL" id="MFD1696588.1"/>
    </source>
</evidence>
<dbReference type="EMBL" id="JBHUFA010000004">
    <property type="protein sequence ID" value="MFD1696588.1"/>
    <property type="molecule type" value="Genomic_DNA"/>
</dbReference>
<reference evidence="4" key="1">
    <citation type="journal article" date="2019" name="Int. J. Syst. Evol. Microbiol.">
        <title>The Global Catalogue of Microorganisms (GCM) 10K type strain sequencing project: providing services to taxonomists for standard genome sequencing and annotation.</title>
        <authorList>
            <consortium name="The Broad Institute Genomics Platform"/>
            <consortium name="The Broad Institute Genome Sequencing Center for Infectious Disease"/>
            <person name="Wu L."/>
            <person name="Ma J."/>
        </authorList>
    </citation>
    <scope>NUCLEOTIDE SEQUENCE [LARGE SCALE GENOMIC DNA]</scope>
    <source>
        <strain evidence="4">JCM 3369</strain>
    </source>
</reference>
<comment type="caution">
    <text evidence="3">The sequence shown here is derived from an EMBL/GenBank/DDBJ whole genome shotgun (WGS) entry which is preliminary data.</text>
</comment>
<dbReference type="RefSeq" id="WP_149892554.1">
    <property type="nucleotide sequence ID" value="NZ_JBHUFA010000004.1"/>
</dbReference>
<evidence type="ECO:0000259" key="2">
    <source>
        <dbReference type="Pfam" id="PF21742"/>
    </source>
</evidence>
<dbReference type="Pfam" id="PF21742">
    <property type="entry name" value="DUF6868"/>
    <property type="match status" value="1"/>
</dbReference>
<evidence type="ECO:0000256" key="1">
    <source>
        <dbReference type="SAM" id="Phobius"/>
    </source>
</evidence>
<feature type="domain" description="DUF6868" evidence="2">
    <location>
        <begin position="1"/>
        <end position="78"/>
    </location>
</feature>